<comment type="function">
    <text evidence="8">Involved in the gluconeogenesis. Catalyzes stereospecifically the conversion of dihydroxyacetone phosphate (DHAP) to D-glyceraldehyde-3-phosphate (G3P).</text>
</comment>
<evidence type="ECO:0000256" key="1">
    <source>
        <dbReference type="ARBA" id="ARBA00004680"/>
    </source>
</evidence>
<dbReference type="GO" id="GO:0006096">
    <property type="term" value="P:glycolytic process"/>
    <property type="evidence" value="ECO:0007669"/>
    <property type="project" value="UniProtKB-UniRule"/>
</dbReference>
<keyword evidence="6 8" id="KW-0324">Glycolysis</keyword>
<dbReference type="FunFam" id="3.20.20.70:FF:000016">
    <property type="entry name" value="Triosephosphate isomerase"/>
    <property type="match status" value="1"/>
</dbReference>
<dbReference type="Gene3D" id="3.20.20.70">
    <property type="entry name" value="Aldolase class I"/>
    <property type="match status" value="1"/>
</dbReference>
<dbReference type="HAMAP" id="MF_00147_B">
    <property type="entry name" value="TIM_B"/>
    <property type="match status" value="1"/>
</dbReference>
<dbReference type="GO" id="GO:0019563">
    <property type="term" value="P:glycerol catabolic process"/>
    <property type="evidence" value="ECO:0007669"/>
    <property type="project" value="TreeGrafter"/>
</dbReference>
<comment type="pathway">
    <text evidence="2">Carbohydrate metabolism; erythritol degradation.</text>
</comment>
<feature type="active site" description="Proton acceptor" evidence="8">
    <location>
        <position position="179"/>
    </location>
</feature>
<feature type="binding site" evidence="8">
    <location>
        <begin position="244"/>
        <end position="245"/>
    </location>
    <ligand>
        <name>substrate</name>
    </ligand>
</feature>
<evidence type="ECO:0000313" key="10">
    <source>
        <dbReference type="EMBL" id="HCK29857.1"/>
    </source>
</evidence>
<name>A0A3D2SK68_9GAMM</name>
<evidence type="ECO:0000256" key="6">
    <source>
        <dbReference type="ARBA" id="ARBA00023152"/>
    </source>
</evidence>
<comment type="pathway">
    <text evidence="8 9">Carbohydrate biosynthesis; gluconeogenesis.</text>
</comment>
<dbReference type="RefSeq" id="WP_049173943.1">
    <property type="nucleotide sequence ID" value="NZ_BKFK01000003.1"/>
</dbReference>
<dbReference type="NCBIfam" id="TIGR00419">
    <property type="entry name" value="tim"/>
    <property type="match status" value="1"/>
</dbReference>
<dbReference type="PROSITE" id="PS00171">
    <property type="entry name" value="TIM_1"/>
    <property type="match status" value="1"/>
</dbReference>
<dbReference type="PROSITE" id="PS51440">
    <property type="entry name" value="TIM_2"/>
    <property type="match status" value="1"/>
</dbReference>
<dbReference type="GO" id="GO:0046166">
    <property type="term" value="P:glyceraldehyde-3-phosphate biosynthetic process"/>
    <property type="evidence" value="ECO:0007669"/>
    <property type="project" value="TreeGrafter"/>
</dbReference>
<evidence type="ECO:0000256" key="9">
    <source>
        <dbReference type="RuleBase" id="RU363013"/>
    </source>
</evidence>
<keyword evidence="5 8" id="KW-0963">Cytoplasm</keyword>
<dbReference type="PANTHER" id="PTHR21139">
    <property type="entry name" value="TRIOSEPHOSPHATE ISOMERASE"/>
    <property type="match status" value="1"/>
</dbReference>
<comment type="similarity">
    <text evidence="3 8 9">Belongs to the triosephosphate isomerase family.</text>
</comment>
<dbReference type="CDD" id="cd00311">
    <property type="entry name" value="TIM"/>
    <property type="match status" value="1"/>
</dbReference>
<protein>
    <recommendedName>
        <fullName evidence="8 9">Triosephosphate isomerase</fullName>
        <shortName evidence="8">TIM</shortName>
        <shortName evidence="8">TPI</shortName>
        <ecNumber evidence="8 9">5.3.1.1</ecNumber>
    </recommendedName>
    <alternativeName>
        <fullName evidence="8">Triose-phosphate isomerase</fullName>
    </alternativeName>
</protein>
<dbReference type="InterPro" id="IPR020861">
    <property type="entry name" value="Triosephosphate_isomerase_AS"/>
</dbReference>
<feature type="active site" description="Electrophile" evidence="8">
    <location>
        <position position="106"/>
    </location>
</feature>
<dbReference type="AlphaFoldDB" id="A0A3D2SK68"/>
<evidence type="ECO:0000256" key="4">
    <source>
        <dbReference type="ARBA" id="ARBA00022432"/>
    </source>
</evidence>
<dbReference type="InterPro" id="IPR022896">
    <property type="entry name" value="TrioseP_Isoase_bac/euk"/>
</dbReference>
<feature type="binding site" evidence="8">
    <location>
        <position position="223"/>
    </location>
    <ligand>
        <name>substrate</name>
    </ligand>
</feature>
<comment type="subcellular location">
    <subcellularLocation>
        <location evidence="8 9">Cytoplasm</location>
    </subcellularLocation>
</comment>
<dbReference type="UniPathway" id="UPA00109">
    <property type="reaction ID" value="UER00189"/>
</dbReference>
<evidence type="ECO:0000256" key="5">
    <source>
        <dbReference type="ARBA" id="ARBA00022490"/>
    </source>
</evidence>
<dbReference type="EC" id="5.3.1.1" evidence="8 9"/>
<dbReference type="InterPro" id="IPR000652">
    <property type="entry name" value="Triosephosphate_isomerase"/>
</dbReference>
<evidence type="ECO:0000256" key="2">
    <source>
        <dbReference type="ARBA" id="ARBA00004939"/>
    </source>
</evidence>
<keyword evidence="4 8" id="KW-0312">Gluconeogenesis</keyword>
<dbReference type="GO" id="GO:0004807">
    <property type="term" value="F:triose-phosphate isomerase activity"/>
    <property type="evidence" value="ECO:0007669"/>
    <property type="project" value="UniProtKB-UniRule"/>
</dbReference>
<dbReference type="InterPro" id="IPR035990">
    <property type="entry name" value="TIM_sf"/>
</dbReference>
<evidence type="ECO:0000256" key="3">
    <source>
        <dbReference type="ARBA" id="ARBA00007422"/>
    </source>
</evidence>
<comment type="subunit">
    <text evidence="8 9">Homodimer.</text>
</comment>
<sequence>MSGSTIIPWVVGNWKMNPIRSDATQLIQQLINLLAQSPIEANACHIGVAPTSIALDRTFQALNAAPRAIYTVAQDISRFAGMGAYTGEVSAELLVDSQIQYVLIGHSERRDLLGDSVEILKAKLHNALQAGMTVIYCVGESLEQREQGLAEQVVLQQICDIASVVNAEQWLKQIVIAYEPIWAIGTGKTASPQDAQAMHAKIREGLSQITAHGAQIALLYGGSVKPENAVELAACPDINGALVGGASLNAQSFYQIAQAFAQSKQ</sequence>
<dbReference type="Proteomes" id="UP000263596">
    <property type="component" value="Unassembled WGS sequence"/>
</dbReference>
<evidence type="ECO:0000256" key="7">
    <source>
        <dbReference type="ARBA" id="ARBA00023235"/>
    </source>
</evidence>
<evidence type="ECO:0000313" key="11">
    <source>
        <dbReference type="Proteomes" id="UP000263596"/>
    </source>
</evidence>
<dbReference type="EMBL" id="DPVE01000117">
    <property type="protein sequence ID" value="HCK29857.1"/>
    <property type="molecule type" value="Genomic_DNA"/>
</dbReference>
<feature type="binding site" evidence="8">
    <location>
        <position position="185"/>
    </location>
    <ligand>
        <name>substrate</name>
    </ligand>
</feature>
<dbReference type="GO" id="GO:0006094">
    <property type="term" value="P:gluconeogenesis"/>
    <property type="evidence" value="ECO:0007669"/>
    <property type="project" value="UniProtKB-UniRule"/>
</dbReference>
<comment type="pathway">
    <text evidence="1 8 9">Carbohydrate degradation; glycolysis; D-glyceraldehyde 3-phosphate from glycerone phosphate: step 1/1.</text>
</comment>
<comment type="caution">
    <text evidence="10">The sequence shown here is derived from an EMBL/GenBank/DDBJ whole genome shotgun (WGS) entry which is preliminary data.</text>
</comment>
<dbReference type="Pfam" id="PF00121">
    <property type="entry name" value="TIM"/>
    <property type="match status" value="1"/>
</dbReference>
<dbReference type="SUPFAM" id="SSF51351">
    <property type="entry name" value="Triosephosphate isomerase (TIM)"/>
    <property type="match status" value="1"/>
</dbReference>
<dbReference type="GO" id="GO:0005829">
    <property type="term" value="C:cytosol"/>
    <property type="evidence" value="ECO:0007669"/>
    <property type="project" value="TreeGrafter"/>
</dbReference>
<organism evidence="10 11">
    <name type="scientific">Acinetobacter ursingii</name>
    <dbReference type="NCBI Taxonomy" id="108980"/>
    <lineage>
        <taxon>Bacteria</taxon>
        <taxon>Pseudomonadati</taxon>
        <taxon>Pseudomonadota</taxon>
        <taxon>Gammaproteobacteria</taxon>
        <taxon>Moraxellales</taxon>
        <taxon>Moraxellaceae</taxon>
        <taxon>Acinetobacter</taxon>
    </lineage>
</organism>
<dbReference type="InterPro" id="IPR013785">
    <property type="entry name" value="Aldolase_TIM"/>
</dbReference>
<keyword evidence="7 8" id="KW-0413">Isomerase</keyword>
<gene>
    <name evidence="8" type="primary">tpiA</name>
    <name evidence="10" type="ORF">DHW29_06465</name>
</gene>
<evidence type="ECO:0000256" key="8">
    <source>
        <dbReference type="HAMAP-Rule" id="MF_00147"/>
    </source>
</evidence>
<feature type="binding site" evidence="8">
    <location>
        <begin position="13"/>
        <end position="15"/>
    </location>
    <ligand>
        <name>substrate</name>
    </ligand>
</feature>
<comment type="catalytic activity">
    <reaction evidence="8 9">
        <text>D-glyceraldehyde 3-phosphate = dihydroxyacetone phosphate</text>
        <dbReference type="Rhea" id="RHEA:18585"/>
        <dbReference type="ChEBI" id="CHEBI:57642"/>
        <dbReference type="ChEBI" id="CHEBI:59776"/>
        <dbReference type="EC" id="5.3.1.1"/>
    </reaction>
</comment>
<proteinExistence type="inferred from homology"/>
<accession>A0A3D2SK68</accession>
<reference evidence="10 11" key="1">
    <citation type="journal article" date="2018" name="Nat. Biotechnol.">
        <title>A standardized bacterial taxonomy based on genome phylogeny substantially revises the tree of life.</title>
        <authorList>
            <person name="Parks D.H."/>
            <person name="Chuvochina M."/>
            <person name="Waite D.W."/>
            <person name="Rinke C."/>
            <person name="Skarshewski A."/>
            <person name="Chaumeil P.A."/>
            <person name="Hugenholtz P."/>
        </authorList>
    </citation>
    <scope>NUCLEOTIDE SEQUENCE [LARGE SCALE GENOMIC DNA]</scope>
    <source>
        <strain evidence="10">UBA9669</strain>
    </source>
</reference>
<dbReference type="PANTHER" id="PTHR21139:SF42">
    <property type="entry name" value="TRIOSEPHOSPHATE ISOMERASE"/>
    <property type="match status" value="1"/>
</dbReference>
<dbReference type="UniPathway" id="UPA00138"/>